<evidence type="ECO:0000313" key="5">
    <source>
        <dbReference type="EMBL" id="QED26401.1"/>
    </source>
</evidence>
<keyword evidence="4" id="KW-0175">Coiled coil</keyword>
<dbReference type="CDD" id="cd24029">
    <property type="entry name" value="ASKHA_NBD_HSP70_DnaK_HscA_HscC"/>
    <property type="match status" value="1"/>
</dbReference>
<dbReference type="PROSITE" id="PS01036">
    <property type="entry name" value="HSP70_3"/>
    <property type="match status" value="1"/>
</dbReference>
<dbReference type="GO" id="GO:0140662">
    <property type="term" value="F:ATP-dependent protein folding chaperone"/>
    <property type="evidence" value="ECO:0007669"/>
    <property type="project" value="InterPro"/>
</dbReference>
<dbReference type="Gene3D" id="3.90.640.10">
    <property type="entry name" value="Actin, Chain A, domain 4"/>
    <property type="match status" value="1"/>
</dbReference>
<sequence length="862" mass="96499">MTQYKRVVGIDLGTTNSALALLSTDGSEAVLWEDRFKRKTYPSVVGINHNSEFVSGWDAWNRRAIAPYPVSSIKRKMGATQTTTLGEHKLLPEEFSAEILKGLVAGARQQFESRPEKPITFDAAVITVPAYFDAPQIEATKRAGELAGLEVKSLIQEPTAAAMYYAWKHGISDANFLVYDLGGGTFDVSVIRSLHGEYQVLGIDGDNFLGGDDFDKRLAEHFRKTLVEMGYSLDLNISESSDDAVRFFLLTKLAQEVKEALSTTEVHYVARRDLFEDHDGNSVSLELEYSREEFENLVADLVDQSIACAHRALEKSQERAAVTLADIDFVLLVGGSTHVPLVKEKVKEAFCSGQSKAGVPMQDEPDTCVALGAAVYAATLGGLQIVEQDATLHVKSNTYTHESTIDIFAEILLQPELGRAVKTAALINQAGDVVALVRANGEDDEIEVAFEEIQLADEGEHRFRLELCDADGDELIGFELEVYRGDPDRYRPSGSALSNLSVLAKDIYLEVVRDHRPERQLLMERGTSLPSGGEFRFYTADRSGALLLRLYQNRYPIRTIHLSIPPETEPGTPVELKLNVDETMTIVAEGEVLGQRFWAQIEAPQARELKDWSAAEAILGEVEIIAKELWGNEARYFRNATDPLVAGIREAARTDLEKLQALLLRLEDVLDTYRNRESALTPAWERYEMLLNGVKRIVFRGDGKRQLGLSTDEWRQRLEDGEKAARAAYDGANQAAWTQHFNQIQATWESLSQDEFRFASHSDPDSHVENLKATLRDAIDRLRSDIHSFTISANEETAQIQRKELELIRLELTEKVEGPLNRLENADVSAIKAKPELDRLFETYHFVRKRLERLPTLGLVTR</sequence>
<dbReference type="KEGG" id="bbae:FRD01_03875"/>
<dbReference type="InterPro" id="IPR013126">
    <property type="entry name" value="Hsp_70_fam"/>
</dbReference>
<dbReference type="PROSITE" id="PS00329">
    <property type="entry name" value="HSP70_2"/>
    <property type="match status" value="1"/>
</dbReference>
<keyword evidence="6" id="KW-1185">Reference proteome</keyword>
<dbReference type="Proteomes" id="UP000321595">
    <property type="component" value="Chromosome"/>
</dbReference>
<evidence type="ECO:0000256" key="1">
    <source>
        <dbReference type="ARBA" id="ARBA00007381"/>
    </source>
</evidence>
<dbReference type="PROSITE" id="PS00297">
    <property type="entry name" value="HSP70_1"/>
    <property type="match status" value="1"/>
</dbReference>
<evidence type="ECO:0000313" key="6">
    <source>
        <dbReference type="Proteomes" id="UP000321595"/>
    </source>
</evidence>
<dbReference type="InterPro" id="IPR018181">
    <property type="entry name" value="Heat_shock_70_CS"/>
</dbReference>
<accession>A0A5B8XMK2</accession>
<keyword evidence="2" id="KW-0547">Nucleotide-binding</keyword>
<gene>
    <name evidence="5" type="ORF">FRD01_03875</name>
</gene>
<proteinExistence type="inferred from homology"/>
<dbReference type="SUPFAM" id="SSF53067">
    <property type="entry name" value="Actin-like ATPase domain"/>
    <property type="match status" value="2"/>
</dbReference>
<dbReference type="GO" id="GO:0005524">
    <property type="term" value="F:ATP binding"/>
    <property type="evidence" value="ECO:0007669"/>
    <property type="project" value="UniProtKB-KW"/>
</dbReference>
<dbReference type="PRINTS" id="PR00301">
    <property type="entry name" value="HEATSHOCK70"/>
</dbReference>
<organism evidence="5 6">
    <name type="scientific">Microvenator marinus</name>
    <dbReference type="NCBI Taxonomy" id="2600177"/>
    <lineage>
        <taxon>Bacteria</taxon>
        <taxon>Deltaproteobacteria</taxon>
        <taxon>Bradymonadales</taxon>
        <taxon>Microvenatoraceae</taxon>
        <taxon>Microvenator</taxon>
    </lineage>
</organism>
<evidence type="ECO:0000256" key="2">
    <source>
        <dbReference type="ARBA" id="ARBA00022741"/>
    </source>
</evidence>
<dbReference type="InterPro" id="IPR043129">
    <property type="entry name" value="ATPase_NBD"/>
</dbReference>
<dbReference type="Pfam" id="PF00012">
    <property type="entry name" value="HSP70"/>
    <property type="match status" value="1"/>
</dbReference>
<dbReference type="Gene3D" id="3.30.420.40">
    <property type="match status" value="2"/>
</dbReference>
<feature type="coiled-coil region" evidence="4">
    <location>
        <begin position="649"/>
        <end position="676"/>
    </location>
</feature>
<evidence type="ECO:0000256" key="3">
    <source>
        <dbReference type="ARBA" id="ARBA00022840"/>
    </source>
</evidence>
<dbReference type="RefSeq" id="WP_146957804.1">
    <property type="nucleotide sequence ID" value="NZ_CP042467.1"/>
</dbReference>
<name>A0A5B8XMK2_9DELT</name>
<dbReference type="EMBL" id="CP042467">
    <property type="protein sequence ID" value="QED26401.1"/>
    <property type="molecule type" value="Genomic_DNA"/>
</dbReference>
<keyword evidence="3" id="KW-0067">ATP-binding</keyword>
<comment type="similarity">
    <text evidence="1">Belongs to the heat shock protein 70 family.</text>
</comment>
<dbReference type="PANTHER" id="PTHR19375">
    <property type="entry name" value="HEAT SHOCK PROTEIN 70KDA"/>
    <property type="match status" value="1"/>
</dbReference>
<evidence type="ECO:0000256" key="4">
    <source>
        <dbReference type="SAM" id="Coils"/>
    </source>
</evidence>
<protein>
    <submittedName>
        <fullName evidence="5">Hsp70 family protein</fullName>
    </submittedName>
</protein>
<reference evidence="5 6" key="1">
    <citation type="submission" date="2019-08" db="EMBL/GenBank/DDBJ databases">
        <authorList>
            <person name="Liang Q."/>
        </authorList>
    </citation>
    <scope>NUCLEOTIDE SEQUENCE [LARGE SCALE GENOMIC DNA]</scope>
    <source>
        <strain evidence="5 6">V1718</strain>
    </source>
</reference>
<dbReference type="AlphaFoldDB" id="A0A5B8XMK2"/>
<dbReference type="OrthoDB" id="9766019at2"/>